<sequence length="76" mass="7929">MNKSLSLAIATTFASGSVFAHNGTHPDGILTNLAHLWTHLDHWGPAMAVLAGLAILAPAAGRAVSTRLTAKDKQSR</sequence>
<dbReference type="AlphaFoldDB" id="A0AAP8MDA0"/>
<feature type="signal peptide" evidence="2">
    <location>
        <begin position="1"/>
        <end position="20"/>
    </location>
</feature>
<evidence type="ECO:0000313" key="3">
    <source>
        <dbReference type="EMBL" id="PLW85656.1"/>
    </source>
</evidence>
<dbReference type="Proteomes" id="UP000235162">
    <property type="component" value="Unassembled WGS sequence"/>
</dbReference>
<organism evidence="3 4">
    <name type="scientific">Halioglobus japonicus</name>
    <dbReference type="NCBI Taxonomy" id="930805"/>
    <lineage>
        <taxon>Bacteria</taxon>
        <taxon>Pseudomonadati</taxon>
        <taxon>Pseudomonadota</taxon>
        <taxon>Gammaproteobacteria</taxon>
        <taxon>Cellvibrionales</taxon>
        <taxon>Halieaceae</taxon>
        <taxon>Halioglobus</taxon>
    </lineage>
</organism>
<dbReference type="KEGG" id="hja:BST95_05105"/>
<keyword evidence="1" id="KW-1133">Transmembrane helix</keyword>
<keyword evidence="2" id="KW-0732">Signal</keyword>
<feature type="transmembrane region" description="Helical" evidence="1">
    <location>
        <begin position="44"/>
        <end position="64"/>
    </location>
</feature>
<gene>
    <name evidence="3" type="ORF">C0029_13670</name>
</gene>
<evidence type="ECO:0000256" key="1">
    <source>
        <dbReference type="SAM" id="Phobius"/>
    </source>
</evidence>
<comment type="caution">
    <text evidence="3">The sequence shown here is derived from an EMBL/GenBank/DDBJ whole genome shotgun (WGS) entry which is preliminary data.</text>
</comment>
<evidence type="ECO:0000313" key="4">
    <source>
        <dbReference type="Proteomes" id="UP000235162"/>
    </source>
</evidence>
<keyword evidence="1" id="KW-0472">Membrane</keyword>
<dbReference type="EMBL" id="PKUR01000003">
    <property type="protein sequence ID" value="PLW85656.1"/>
    <property type="molecule type" value="Genomic_DNA"/>
</dbReference>
<evidence type="ECO:0000256" key="2">
    <source>
        <dbReference type="SAM" id="SignalP"/>
    </source>
</evidence>
<keyword evidence="1" id="KW-0812">Transmembrane</keyword>
<dbReference type="RefSeq" id="WP_084198418.1">
    <property type="nucleotide sequence ID" value="NZ_BMYL01000003.1"/>
</dbReference>
<keyword evidence="4" id="KW-1185">Reference proteome</keyword>
<accession>A0AAP8MDA0</accession>
<proteinExistence type="predicted"/>
<protein>
    <submittedName>
        <fullName evidence="3">Uncharacterized protein</fullName>
    </submittedName>
</protein>
<feature type="chain" id="PRO_5043017494" evidence="2">
    <location>
        <begin position="21"/>
        <end position="76"/>
    </location>
</feature>
<reference evidence="3 4" key="1">
    <citation type="submission" date="2018-01" db="EMBL/GenBank/DDBJ databases">
        <title>The draft genome sequence of Halioglobus japonicus S1-36.</title>
        <authorList>
            <person name="Du Z.-J."/>
            <person name="Shi M.-J."/>
        </authorList>
    </citation>
    <scope>NUCLEOTIDE SEQUENCE [LARGE SCALE GENOMIC DNA]</scope>
    <source>
        <strain evidence="3 4">S1-36</strain>
    </source>
</reference>
<name>A0AAP8MDA0_9GAMM</name>